<name>A0ABQ0LUN6_MYCCL</name>
<sequence length="85" mass="9484">MAPRPCSAHRRRRAPNQPASRPSADLSLDLLTDIFTTFETERIPKTAELVKGAREAGEMRVVAGLEAAKRRNDAVRWNGLLYVPL</sequence>
<dbReference type="EMBL" id="DF848432">
    <property type="protein sequence ID" value="GAT53651.1"/>
    <property type="molecule type" value="Genomic_DNA"/>
</dbReference>
<evidence type="ECO:0000313" key="2">
    <source>
        <dbReference type="EMBL" id="GAT53651.1"/>
    </source>
</evidence>
<evidence type="ECO:0000256" key="1">
    <source>
        <dbReference type="SAM" id="MobiDB-lite"/>
    </source>
</evidence>
<feature type="region of interest" description="Disordered" evidence="1">
    <location>
        <begin position="1"/>
        <end position="24"/>
    </location>
</feature>
<dbReference type="Proteomes" id="UP000815677">
    <property type="component" value="Unassembled WGS sequence"/>
</dbReference>
<accession>A0ABQ0LUN6</accession>
<keyword evidence="3" id="KW-1185">Reference proteome</keyword>
<organism evidence="2 3">
    <name type="scientific">Mycena chlorophos</name>
    <name type="common">Agaric fungus</name>
    <name type="synonym">Agaricus chlorophos</name>
    <dbReference type="NCBI Taxonomy" id="658473"/>
    <lineage>
        <taxon>Eukaryota</taxon>
        <taxon>Fungi</taxon>
        <taxon>Dikarya</taxon>
        <taxon>Basidiomycota</taxon>
        <taxon>Agaricomycotina</taxon>
        <taxon>Agaricomycetes</taxon>
        <taxon>Agaricomycetidae</taxon>
        <taxon>Agaricales</taxon>
        <taxon>Marasmiineae</taxon>
        <taxon>Mycenaceae</taxon>
        <taxon>Mycena</taxon>
    </lineage>
</organism>
<proteinExistence type="predicted"/>
<evidence type="ECO:0000313" key="3">
    <source>
        <dbReference type="Proteomes" id="UP000815677"/>
    </source>
</evidence>
<gene>
    <name evidence="2" type="ORF">MCHLO_10587</name>
</gene>
<protein>
    <submittedName>
        <fullName evidence="2">Uncharacterized protein</fullName>
    </submittedName>
</protein>
<reference evidence="2" key="1">
    <citation type="submission" date="2014-09" db="EMBL/GenBank/DDBJ databases">
        <title>Genome sequence of the luminous mushroom Mycena chlorophos for searching fungal bioluminescence genes.</title>
        <authorList>
            <person name="Tanaka Y."/>
            <person name="Kasuga D."/>
            <person name="Oba Y."/>
            <person name="Hase S."/>
            <person name="Sato K."/>
            <person name="Oba Y."/>
            <person name="Sakakibara Y."/>
        </authorList>
    </citation>
    <scope>NUCLEOTIDE SEQUENCE</scope>
</reference>